<keyword evidence="2" id="KW-0732">Signal</keyword>
<evidence type="ECO:0000256" key="2">
    <source>
        <dbReference type="SAM" id="SignalP"/>
    </source>
</evidence>
<feature type="signal peptide" evidence="2">
    <location>
        <begin position="1"/>
        <end position="23"/>
    </location>
</feature>
<gene>
    <name evidence="3" type="ORF">MAM1_0257c08820</name>
</gene>
<sequence>MKFSVNKLLSITCLLALASLTIAAPLQDISVTSIDLAENTYNAQGDEHLFVTVTRVDDLIDDDGSLLAERIMAVRVTFDVVENQLMCNGRPVDIGVSNIQVEAQMANNPAKLSIASEEDAALLADTFDVGLVTVEVTASVLDELKTDDGMVFRRISVQELITEINGEKVVQTEAGQQILDVFDNGSLIKWSVDPLTGFMLPGPAAIEDESVFQDDDVFNIVDCPGCESIDLQAWWNETSTMNQSLLGGAFVAFFAGIFMLIREFFKLSSYDPVSLVEDQKDATDEQIWDKKAQPPAYVEQEEEKQPFLNESK</sequence>
<feature type="compositionally biased region" description="Basic and acidic residues" evidence="1">
    <location>
        <begin position="280"/>
        <end position="292"/>
    </location>
</feature>
<dbReference type="OrthoDB" id="5561232at2759"/>
<keyword evidence="4" id="KW-1185">Reference proteome</keyword>
<dbReference type="EMBL" id="DF836546">
    <property type="protein sequence ID" value="GAN09295.1"/>
    <property type="molecule type" value="Genomic_DNA"/>
</dbReference>
<protein>
    <submittedName>
        <fullName evidence="3">Uncharacterized protein</fullName>
    </submittedName>
</protein>
<name>A0A0C9LWX7_9FUNG</name>
<evidence type="ECO:0000313" key="4">
    <source>
        <dbReference type="Proteomes" id="UP000053815"/>
    </source>
</evidence>
<dbReference type="Proteomes" id="UP000053815">
    <property type="component" value="Unassembled WGS sequence"/>
</dbReference>
<feature type="chain" id="PRO_5002199123" evidence="2">
    <location>
        <begin position="24"/>
        <end position="312"/>
    </location>
</feature>
<accession>A0A0C9LWX7</accession>
<proteinExistence type="predicted"/>
<evidence type="ECO:0000256" key="1">
    <source>
        <dbReference type="SAM" id="MobiDB-lite"/>
    </source>
</evidence>
<reference evidence="3" key="1">
    <citation type="submission" date="2014-09" db="EMBL/GenBank/DDBJ databases">
        <title>Draft genome sequence of an oleaginous Mucoromycotina fungus Mucor ambiguus NBRC6742.</title>
        <authorList>
            <person name="Takeda I."/>
            <person name="Yamane N."/>
            <person name="Morita T."/>
            <person name="Tamano K."/>
            <person name="Machida M."/>
            <person name="Baker S."/>
            <person name="Koike H."/>
        </authorList>
    </citation>
    <scope>NUCLEOTIDE SEQUENCE</scope>
    <source>
        <strain evidence="3">NBRC 6742</strain>
    </source>
</reference>
<dbReference type="AlphaFoldDB" id="A0A0C9LWX7"/>
<feature type="region of interest" description="Disordered" evidence="1">
    <location>
        <begin position="280"/>
        <end position="312"/>
    </location>
</feature>
<evidence type="ECO:0000313" key="3">
    <source>
        <dbReference type="EMBL" id="GAN09295.1"/>
    </source>
</evidence>
<organism evidence="3">
    <name type="scientific">Mucor ambiguus</name>
    <dbReference type="NCBI Taxonomy" id="91626"/>
    <lineage>
        <taxon>Eukaryota</taxon>
        <taxon>Fungi</taxon>
        <taxon>Fungi incertae sedis</taxon>
        <taxon>Mucoromycota</taxon>
        <taxon>Mucoromycotina</taxon>
        <taxon>Mucoromycetes</taxon>
        <taxon>Mucorales</taxon>
        <taxon>Mucorineae</taxon>
        <taxon>Mucoraceae</taxon>
        <taxon>Mucor</taxon>
    </lineage>
</organism>